<dbReference type="Pfam" id="PF02776">
    <property type="entry name" value="TPP_enzyme_N"/>
    <property type="match status" value="1"/>
</dbReference>
<evidence type="ECO:0000313" key="11">
    <source>
        <dbReference type="Proteomes" id="UP000008366"/>
    </source>
</evidence>
<reference evidence="10 11" key="1">
    <citation type="submission" date="2012-08" db="EMBL/GenBank/DDBJ databases">
        <title>Whole genome shotgun sequence of Kineosphaera limosa NBRC 100340.</title>
        <authorList>
            <person name="Yoshida I."/>
            <person name="Isaki S."/>
            <person name="Hosoyama A."/>
            <person name="Tsuchikane K."/>
            <person name="Katsumata H."/>
            <person name="Ando Y."/>
            <person name="Ohji S."/>
            <person name="Hamada M."/>
            <person name="Tamura T."/>
            <person name="Yamazoe A."/>
            <person name="Yamazaki S."/>
            <person name="Fujita N."/>
        </authorList>
    </citation>
    <scope>NUCLEOTIDE SEQUENCE [LARGE SCALE GENOMIC DNA]</scope>
    <source>
        <strain evidence="10 11">NBRC 100340</strain>
    </source>
</reference>
<keyword evidence="1 6" id="KW-0808">Transferase</keyword>
<comment type="similarity">
    <text evidence="6">Belongs to the TPP enzyme family. MenD subfamily.</text>
</comment>
<dbReference type="CDD" id="cd02009">
    <property type="entry name" value="TPP_SHCHC_synthase"/>
    <property type="match status" value="1"/>
</dbReference>
<proteinExistence type="inferred from homology"/>
<dbReference type="Gene3D" id="3.40.50.970">
    <property type="match status" value="2"/>
</dbReference>
<keyword evidence="3 6" id="KW-0460">Magnesium</keyword>
<keyword evidence="6" id="KW-0474">Menaquinone biosynthesis</keyword>
<feature type="domain" description="Thiamine pyrophosphate enzyme TPP-binding" evidence="8">
    <location>
        <begin position="486"/>
        <end position="605"/>
    </location>
</feature>
<evidence type="ECO:0000256" key="6">
    <source>
        <dbReference type="HAMAP-Rule" id="MF_01659"/>
    </source>
</evidence>
<evidence type="ECO:0000259" key="8">
    <source>
        <dbReference type="Pfam" id="PF02775"/>
    </source>
</evidence>
<keyword evidence="4 6" id="KW-0786">Thiamine pyrophosphate</keyword>
<gene>
    <name evidence="6 10" type="primary">menD</name>
    <name evidence="10" type="ORF">KILIM_003_00380</name>
</gene>
<feature type="region of interest" description="Disordered" evidence="7">
    <location>
        <begin position="204"/>
        <end position="263"/>
    </location>
</feature>
<dbReference type="PANTHER" id="PTHR42916">
    <property type="entry name" value="2-SUCCINYL-5-ENOLPYRUVYL-6-HYDROXY-3-CYCLOHEXENE-1-CARBOXYLATE SYNTHASE"/>
    <property type="match status" value="1"/>
</dbReference>
<keyword evidence="5 6" id="KW-0464">Manganese</keyword>
<evidence type="ECO:0000259" key="9">
    <source>
        <dbReference type="Pfam" id="PF02776"/>
    </source>
</evidence>
<dbReference type="InterPro" id="IPR011766">
    <property type="entry name" value="TPP_enzyme_TPP-bd"/>
</dbReference>
<evidence type="ECO:0000313" key="10">
    <source>
        <dbReference type="EMBL" id="GAB94116.1"/>
    </source>
</evidence>
<accession>K6WJZ2</accession>
<keyword evidence="2 6" id="KW-0479">Metal-binding</keyword>
<evidence type="ECO:0000256" key="5">
    <source>
        <dbReference type="ARBA" id="ARBA00023211"/>
    </source>
</evidence>
<comment type="caution">
    <text evidence="10">The sequence shown here is derived from an EMBL/GenBank/DDBJ whole genome shotgun (WGS) entry which is preliminary data.</text>
</comment>
<dbReference type="GO" id="GO:0030145">
    <property type="term" value="F:manganese ion binding"/>
    <property type="evidence" value="ECO:0007669"/>
    <property type="project" value="UniProtKB-UniRule"/>
</dbReference>
<comment type="pathway">
    <text evidence="6">Quinol/quinone metabolism; 1,4-dihydroxy-2-naphthoate biosynthesis; 1,4-dihydroxy-2-naphthoate from chorismate: step 2/7.</text>
</comment>
<dbReference type="EMBL" id="BAHD01000003">
    <property type="protein sequence ID" value="GAB94116.1"/>
    <property type="molecule type" value="Genomic_DNA"/>
</dbReference>
<comment type="pathway">
    <text evidence="6">Quinol/quinone metabolism; menaquinone biosynthesis.</text>
</comment>
<feature type="domain" description="Thiamine pyrophosphate enzyme N-terminal TPP-binding" evidence="9">
    <location>
        <begin position="21"/>
        <end position="139"/>
    </location>
</feature>
<comment type="cofactor">
    <cofactor evidence="6">
        <name>Mg(2+)</name>
        <dbReference type="ChEBI" id="CHEBI:18420"/>
    </cofactor>
    <cofactor evidence="6">
        <name>Mn(2+)</name>
        <dbReference type="ChEBI" id="CHEBI:29035"/>
    </cofactor>
</comment>
<dbReference type="CDD" id="cd07037">
    <property type="entry name" value="TPP_PYR_MenD"/>
    <property type="match status" value="1"/>
</dbReference>
<dbReference type="HAMAP" id="MF_01659">
    <property type="entry name" value="MenD"/>
    <property type="match status" value="1"/>
</dbReference>
<dbReference type="GO" id="GO:0070204">
    <property type="term" value="F:2-succinyl-5-enolpyruvyl-6-hydroxy-3-cyclohexene-1-carboxylic-acid synthase activity"/>
    <property type="evidence" value="ECO:0007669"/>
    <property type="project" value="UniProtKB-UniRule"/>
</dbReference>
<dbReference type="Gene3D" id="3.40.50.1220">
    <property type="entry name" value="TPP-binding domain"/>
    <property type="match status" value="1"/>
</dbReference>
<feature type="compositionally biased region" description="Basic and acidic residues" evidence="7">
    <location>
        <begin position="214"/>
        <end position="235"/>
    </location>
</feature>
<dbReference type="STRING" id="1184609.KILIM_003_00380"/>
<protein>
    <recommendedName>
        <fullName evidence="6">2-succinyl-5-enolpyruvyl-6-hydroxy-3-cyclohexene-1-carboxylate synthase</fullName>
        <shortName evidence="6">SEPHCHC synthase</shortName>
        <ecNumber evidence="6">2.2.1.9</ecNumber>
    </recommendedName>
    <alternativeName>
        <fullName evidence="6">Menaquinone biosynthesis protein MenD</fullName>
    </alternativeName>
</protein>
<sequence length="641" mass="67467">MGMSSESDRSAGEQVTPAQGLAQVFVDELARCGVRHVVLCPGSRSAPLAYALLAADRRVDARRIRLHVRVDERSAAFLALGLARGSRRPAAVVTTSGTAVANLHPAVLEAHEAGVPLLLLTADRPPELRGTRANQTTQQVGLFAEAVRWAHDLGVPEALWPGQAATWRTVVDRAVAAATGALGGEPGPVHLNLPLRDPLAPSLLQADATPAPDNAREADDQKPDARDRAAGDERAPNPVQGRPGGAPWTATPAAPPPTALSPHLRAEPAVTSFGDLDLPGDRTLVLLGDLGDADGRRSAQVVQTARRLGVPVLAEPFGTGDRAGVIPHGPLLLAASDLLREAPPERILVVGRLTLSREFAALLRTPGVRVEVVADSARWPDPGHVAHRVYPWSTWRAWGQLAERAGDREPRPWAARWFEAGRTLHDLVEAHLAAAWRDDAEATGVALAQATLRAVPAGAVLFVGSSNSARDVELARGPRGPLVVANRGLAGIDGCLSTATGLALARADHPTYALVGDLTFLHDANALAIGPAEPVPDLTIVLADDRGGGIFATLEYGDPARRDADSAGYERIFATPTDTDVAALCAAHGVPYERITGRADLAARLAPRPRGLRVLHVPIRRDAARAERATLNALAALSSRP</sequence>
<dbReference type="AlphaFoldDB" id="K6WJZ2"/>
<organism evidence="10 11">
    <name type="scientific">Kineosphaera limosa NBRC 100340</name>
    <dbReference type="NCBI Taxonomy" id="1184609"/>
    <lineage>
        <taxon>Bacteria</taxon>
        <taxon>Bacillati</taxon>
        <taxon>Actinomycetota</taxon>
        <taxon>Actinomycetes</taxon>
        <taxon>Micrococcales</taxon>
        <taxon>Dermatophilaceae</taxon>
        <taxon>Kineosphaera</taxon>
    </lineage>
</organism>
<evidence type="ECO:0000256" key="1">
    <source>
        <dbReference type="ARBA" id="ARBA00022679"/>
    </source>
</evidence>
<evidence type="ECO:0000256" key="4">
    <source>
        <dbReference type="ARBA" id="ARBA00023052"/>
    </source>
</evidence>
<evidence type="ECO:0000256" key="3">
    <source>
        <dbReference type="ARBA" id="ARBA00022842"/>
    </source>
</evidence>
<dbReference type="InterPro" id="IPR004433">
    <property type="entry name" value="MenaQ_synth_MenD"/>
</dbReference>
<dbReference type="SUPFAM" id="SSF52518">
    <property type="entry name" value="Thiamin diphosphate-binding fold (THDP-binding)"/>
    <property type="match status" value="2"/>
</dbReference>
<evidence type="ECO:0000256" key="7">
    <source>
        <dbReference type="SAM" id="MobiDB-lite"/>
    </source>
</evidence>
<dbReference type="PANTHER" id="PTHR42916:SF1">
    <property type="entry name" value="PROTEIN PHYLLO, CHLOROPLASTIC"/>
    <property type="match status" value="1"/>
</dbReference>
<dbReference type="InterPro" id="IPR012001">
    <property type="entry name" value="Thiamin_PyroP_enz_TPP-bd_dom"/>
</dbReference>
<dbReference type="UniPathway" id="UPA01057">
    <property type="reaction ID" value="UER00164"/>
</dbReference>
<dbReference type="UniPathway" id="UPA00079"/>
<comment type="subunit">
    <text evidence="6">Homodimer.</text>
</comment>
<comment type="catalytic activity">
    <reaction evidence="6">
        <text>isochorismate + 2-oxoglutarate + H(+) = 5-enolpyruvoyl-6-hydroxy-2-succinyl-cyclohex-3-ene-1-carboxylate + CO2</text>
        <dbReference type="Rhea" id="RHEA:25593"/>
        <dbReference type="ChEBI" id="CHEBI:15378"/>
        <dbReference type="ChEBI" id="CHEBI:16526"/>
        <dbReference type="ChEBI" id="CHEBI:16810"/>
        <dbReference type="ChEBI" id="CHEBI:29780"/>
        <dbReference type="ChEBI" id="CHEBI:58818"/>
        <dbReference type="EC" id="2.2.1.9"/>
    </reaction>
</comment>
<dbReference type="eggNOG" id="COG1165">
    <property type="taxonomic scope" value="Bacteria"/>
</dbReference>
<dbReference type="GO" id="GO:0000287">
    <property type="term" value="F:magnesium ion binding"/>
    <property type="evidence" value="ECO:0007669"/>
    <property type="project" value="UniProtKB-UniRule"/>
</dbReference>
<comment type="function">
    <text evidence="6">Catalyzes the thiamine diphosphate-dependent decarboxylation of 2-oxoglutarate and the subsequent addition of the resulting succinic semialdehyde-thiamine pyrophosphate anion to isochorismate to yield 2-succinyl-5-enolpyruvyl-6-hydroxy-3-cyclohexene-1-carboxylate (SEPHCHC).</text>
</comment>
<dbReference type="GO" id="GO:0030976">
    <property type="term" value="F:thiamine pyrophosphate binding"/>
    <property type="evidence" value="ECO:0007669"/>
    <property type="project" value="UniProtKB-UniRule"/>
</dbReference>
<dbReference type="Proteomes" id="UP000008366">
    <property type="component" value="Unassembled WGS sequence"/>
</dbReference>
<dbReference type="NCBIfam" id="TIGR00173">
    <property type="entry name" value="menD"/>
    <property type="match status" value="1"/>
</dbReference>
<dbReference type="GO" id="GO:0009234">
    <property type="term" value="P:menaquinone biosynthetic process"/>
    <property type="evidence" value="ECO:0007669"/>
    <property type="project" value="UniProtKB-UniRule"/>
</dbReference>
<comment type="cofactor">
    <cofactor evidence="6">
        <name>thiamine diphosphate</name>
        <dbReference type="ChEBI" id="CHEBI:58937"/>
    </cofactor>
    <text evidence="6">Binds 1 thiamine pyrophosphate per subunit.</text>
</comment>
<dbReference type="Pfam" id="PF02775">
    <property type="entry name" value="TPP_enzyme_C"/>
    <property type="match status" value="1"/>
</dbReference>
<name>K6WJZ2_9MICO</name>
<evidence type="ECO:0000256" key="2">
    <source>
        <dbReference type="ARBA" id="ARBA00022723"/>
    </source>
</evidence>
<dbReference type="InterPro" id="IPR029061">
    <property type="entry name" value="THDP-binding"/>
</dbReference>
<dbReference type="EC" id="2.2.1.9" evidence="6"/>
<keyword evidence="11" id="KW-1185">Reference proteome</keyword>